<dbReference type="Pfam" id="PF18763">
    <property type="entry name" value="ddrB-ParB"/>
    <property type="match status" value="1"/>
</dbReference>
<keyword evidence="4" id="KW-1185">Reference proteome</keyword>
<proteinExistence type="predicted"/>
<evidence type="ECO:0000259" key="2">
    <source>
        <dbReference type="Pfam" id="PF18763"/>
    </source>
</evidence>
<gene>
    <name evidence="3" type="ordered locus">Hfelis_10490</name>
</gene>
<feature type="compositionally biased region" description="Polar residues" evidence="1">
    <location>
        <begin position="106"/>
        <end position="116"/>
    </location>
</feature>
<evidence type="ECO:0000313" key="4">
    <source>
        <dbReference type="Proteomes" id="UP000007934"/>
    </source>
</evidence>
<evidence type="ECO:0000313" key="3">
    <source>
        <dbReference type="EMBL" id="CCA30640.1"/>
    </source>
</evidence>
<feature type="compositionally biased region" description="Polar residues" evidence="1">
    <location>
        <begin position="199"/>
        <end position="210"/>
    </location>
</feature>
<evidence type="ECO:0000256" key="1">
    <source>
        <dbReference type="SAM" id="MobiDB-lite"/>
    </source>
</evidence>
<dbReference type="EMBL" id="FQ670179">
    <property type="protein sequence ID" value="CCA30640.1"/>
    <property type="molecule type" value="Genomic_DNA"/>
</dbReference>
<dbReference type="InterPro" id="IPR041398">
    <property type="entry name" value="DdrB_dom"/>
</dbReference>
<dbReference type="HOGENOM" id="CLU_344073_0_0_7"/>
<feature type="region of interest" description="Disordered" evidence="1">
    <location>
        <begin position="104"/>
        <end position="159"/>
    </location>
</feature>
<protein>
    <recommendedName>
        <fullName evidence="2">DdrB-like domain-containing protein</fullName>
    </recommendedName>
</protein>
<sequence>MHIQFNYNGVGSEIQLHTAQNWEIKKQLDEIYHVLREQEINPTLTQAEWERLNRESKRLAQDFDVDINLFTSFEVISTESKSAASLNSRNATNEENLTHILRLKSYSKTPPSSDASAYNRPDSVLNQKEEILTGGKGTDSDIQAPLKEDSTPPLKKPSIREQALAFRQEQKRKEQEALEAKEAKYKAERQEQEQAYQASLAQKESQAGTKENQKDLKLGTPIAMQRLQGRSSSVSLDDDHIYPLDFVVVKAKDIKPSFNTGVGTQTRTQTNSKMVEQIAQNFKPEMVLNRGGFDDLPLILSDGQVIAGNHRAKGMQNFTPQSRHTYEQAILEHYGLELKGDELLMRTPKNELDTQEIINLASASNKERAHTYGDKLIAALGKYDSKITPDNLENYLKQSHDVQELAQNVGRALDTQAKEPDIEGANLALLAQSARNTQDYTLSKALNDAQKTLDIEDFSKLKEMLVKNAGSFYTLLRDSRLPNLHLAPYLTQSIPSMAHALKTTRQENFTKLYETLSDLLKTTDEHGINALVKMNPGVYDAMASELLGASLARFVRLENPAQSFYEFLKNAPEGLNALVADTLLKRIEGIPSKPLNEANVYDFISLAINSGEKSPISSKLNDLLPEFEKKAREAKKILKGEDKIVEPNPAFGENFSEFEGKGAQVLLDGRGRADLLDPKKLSKVEQESGEIKPIAVIEKAEDKEAFIKSLDLSAHATPIPESLDVEGFLKTLEGVKNHKNFIEHLASRTDGQRRLEYLHLVEPTLKNPDIELIFKAPAKKEYVKTFRQEGKKDLVYLLVTKDDDALLITGIVDAKKGYVRGRI</sequence>
<organism evidence="3 4">
    <name type="scientific">Helicobacter felis (strain ATCC 49179 / CCUG 28539 / NCTC 12436 / CS1)</name>
    <dbReference type="NCBI Taxonomy" id="936155"/>
    <lineage>
        <taxon>Bacteria</taxon>
        <taxon>Pseudomonadati</taxon>
        <taxon>Campylobacterota</taxon>
        <taxon>Epsilonproteobacteria</taxon>
        <taxon>Campylobacterales</taxon>
        <taxon>Helicobacteraceae</taxon>
        <taxon>Helicobacter</taxon>
    </lineage>
</organism>
<name>F2QAA2_HELFC</name>
<reference evidence="3 4" key="1">
    <citation type="journal article" date="2011" name="Genome Biol. Evol.">
        <title>Comparative whole genome sequence analysis of the carcinogenic bacterial model pathogen Helicobacter felis.</title>
        <authorList>
            <person name="Arnold I.C."/>
            <person name="Zigova Z."/>
            <person name="Holden M."/>
            <person name="Lawley T.D."/>
            <person name="Rad R."/>
            <person name="Dougan G."/>
            <person name="Falkow S."/>
            <person name="Bentley S.D."/>
            <person name="Muller A."/>
        </authorList>
    </citation>
    <scope>NUCLEOTIDE SEQUENCE [LARGE SCALE GENOMIC DNA]</scope>
    <source>
        <strain evidence="4">ATCC 49179 / CCUG 28539 / NCTC 12436 / CS1</strain>
    </source>
</reference>
<feature type="region of interest" description="Disordered" evidence="1">
    <location>
        <begin position="196"/>
        <end position="220"/>
    </location>
</feature>
<accession>F2QAA2</accession>
<feature type="non-terminal residue" evidence="3">
    <location>
        <position position="823"/>
    </location>
</feature>
<dbReference type="Proteomes" id="UP000007934">
    <property type="component" value="Chromosome"/>
</dbReference>
<dbReference type="AlphaFoldDB" id="F2QAA2"/>
<dbReference type="KEGG" id="hfe:HFELIS_10490"/>
<feature type="domain" description="DdrB-like" evidence="2">
    <location>
        <begin position="238"/>
        <end position="349"/>
    </location>
</feature>